<dbReference type="AlphaFoldDB" id="A0A380C8T7"/>
<dbReference type="EMBL" id="BKAV01000032">
    <property type="protein sequence ID" value="GEQ01300.1"/>
    <property type="molecule type" value="Genomic_DNA"/>
</dbReference>
<reference evidence="9 10" key="1">
    <citation type="submission" date="2018-06" db="EMBL/GenBank/DDBJ databases">
        <authorList>
            <consortium name="Pathogen Informatics"/>
            <person name="Doyle S."/>
        </authorList>
    </citation>
    <scope>NUCLEOTIDE SEQUENCE [LARGE SCALE GENOMIC DNA]</scope>
    <source>
        <strain evidence="9 10">NCTC12413</strain>
    </source>
</reference>
<dbReference type="Pfam" id="PF01168">
    <property type="entry name" value="Ala_racemase_N"/>
    <property type="match status" value="1"/>
</dbReference>
<dbReference type="PANTHER" id="PTHR30511:SF0">
    <property type="entry name" value="ALANINE RACEMASE, CATABOLIC-RELATED"/>
    <property type="match status" value="1"/>
</dbReference>
<dbReference type="InterPro" id="IPR009006">
    <property type="entry name" value="Ala_racemase/Decarboxylase_C"/>
</dbReference>
<feature type="active site" description="Proton acceptor; specific for D-alanine" evidence="4">
    <location>
        <position position="39"/>
    </location>
</feature>
<name>A0A380C8T7_9STAP</name>
<evidence type="ECO:0000256" key="4">
    <source>
        <dbReference type="HAMAP-Rule" id="MF_01201"/>
    </source>
</evidence>
<dbReference type="CDD" id="cd00430">
    <property type="entry name" value="PLPDE_III_AR"/>
    <property type="match status" value="1"/>
</dbReference>
<evidence type="ECO:0000256" key="1">
    <source>
        <dbReference type="ARBA" id="ARBA00001933"/>
    </source>
</evidence>
<comment type="pathway">
    <text evidence="4">Amino-acid biosynthesis; D-alanine biosynthesis; D-alanine from L-alanine: step 1/1.</text>
</comment>
<keyword evidence="2 4" id="KW-0663">Pyridoxal phosphate</keyword>
<dbReference type="InterPro" id="IPR000821">
    <property type="entry name" value="Ala_racemase"/>
</dbReference>
<dbReference type="Proteomes" id="UP000254956">
    <property type="component" value="Unassembled WGS sequence"/>
</dbReference>
<dbReference type="SUPFAM" id="SSF50621">
    <property type="entry name" value="Alanine racemase C-terminal domain-like"/>
    <property type="match status" value="1"/>
</dbReference>
<dbReference type="OrthoDB" id="9813814at2"/>
<keyword evidence="11" id="KW-1185">Reference proteome</keyword>
<dbReference type="GO" id="GO:0030632">
    <property type="term" value="P:D-alanine biosynthetic process"/>
    <property type="evidence" value="ECO:0007669"/>
    <property type="project" value="UniProtKB-UniRule"/>
</dbReference>
<dbReference type="SUPFAM" id="SSF51419">
    <property type="entry name" value="PLP-binding barrel"/>
    <property type="match status" value="1"/>
</dbReference>
<keyword evidence="3 4" id="KW-0413">Isomerase</keyword>
<feature type="binding site" evidence="4 6">
    <location>
        <position position="138"/>
    </location>
    <ligand>
        <name>substrate</name>
    </ligand>
</feature>
<evidence type="ECO:0000259" key="7">
    <source>
        <dbReference type="SMART" id="SM01005"/>
    </source>
</evidence>
<dbReference type="InterPro" id="IPR011079">
    <property type="entry name" value="Ala_racemase_C"/>
</dbReference>
<dbReference type="GO" id="GO:0005829">
    <property type="term" value="C:cytosol"/>
    <property type="evidence" value="ECO:0007669"/>
    <property type="project" value="TreeGrafter"/>
</dbReference>
<evidence type="ECO:0000313" key="9">
    <source>
        <dbReference type="EMBL" id="SUJ14643.1"/>
    </source>
</evidence>
<feature type="modified residue" description="N6-(pyridoxal phosphate)lysine" evidence="4 5">
    <location>
        <position position="39"/>
    </location>
</feature>
<evidence type="ECO:0000313" key="11">
    <source>
        <dbReference type="Proteomes" id="UP000321598"/>
    </source>
</evidence>
<dbReference type="FunFam" id="3.20.20.10:FF:000002">
    <property type="entry name" value="Alanine racemase"/>
    <property type="match status" value="1"/>
</dbReference>
<sequence length="382" mass="42564">MTDKYYRSTYINVDLNEIASNYQVFKKLHPNKTVIPVVKANGYGLGSIPIAKKLVEQSVDFFAVATLDEAIELRMHGVHAQILVLGVIPTAHISKAIQHRVAVTVPSLEWLQTAVAEIPENNAKDLWLHIKIDTGMGRLGMTTADEYQSTIDLINDYEHLIFEGVYTHFACADEPGDSMNKQQQRFETIVSSAIKPRYIHSQNSAGALMKDSQFCNAVRIGISLYGYYPSAYVKENVKVHLKPAAQWVTEVVQTKTLAVGESVSYGSIYTATEPTRIAILPVGYADGFPRLMTGFNVNVNGQQCEIIGKVCMDQIIIKISEDIQVGDKVILMDHHADSPQAAEALALQQHSINYEVLCNLGRRLPRVYYGTKDLEIHNELLK</sequence>
<comment type="cofactor">
    <cofactor evidence="1 4 5">
        <name>pyridoxal 5'-phosphate</name>
        <dbReference type="ChEBI" id="CHEBI:597326"/>
    </cofactor>
</comment>
<dbReference type="InterPro" id="IPR020622">
    <property type="entry name" value="Ala_racemase_pyridoxalP-BS"/>
</dbReference>
<dbReference type="Proteomes" id="UP000321598">
    <property type="component" value="Unassembled WGS sequence"/>
</dbReference>
<dbReference type="Gene3D" id="3.20.20.10">
    <property type="entry name" value="Alanine racemase"/>
    <property type="match status" value="1"/>
</dbReference>
<dbReference type="EMBL" id="UGZE01000001">
    <property type="protein sequence ID" value="SUJ14643.1"/>
    <property type="molecule type" value="Genomic_DNA"/>
</dbReference>
<evidence type="ECO:0000256" key="2">
    <source>
        <dbReference type="ARBA" id="ARBA00022898"/>
    </source>
</evidence>
<dbReference type="STRING" id="1212545.SARL_01155"/>
<feature type="domain" description="Alanine racemase C-terminal" evidence="7">
    <location>
        <begin position="244"/>
        <end position="369"/>
    </location>
</feature>
<evidence type="ECO:0000256" key="5">
    <source>
        <dbReference type="PIRSR" id="PIRSR600821-50"/>
    </source>
</evidence>
<dbReference type="RefSeq" id="WP_002509015.1">
    <property type="nucleotide sequence ID" value="NZ_BKAV01000032.1"/>
</dbReference>
<feature type="active site" description="Proton acceptor; specific for L-alanine" evidence="4">
    <location>
        <position position="265"/>
    </location>
</feature>
<dbReference type="GO" id="GO:0008784">
    <property type="term" value="F:alanine racemase activity"/>
    <property type="evidence" value="ECO:0007669"/>
    <property type="project" value="UniProtKB-UniRule"/>
</dbReference>
<reference evidence="8 11" key="2">
    <citation type="submission" date="2019-07" db="EMBL/GenBank/DDBJ databases">
        <title>Whole genome shotgun sequence of Staphylococcus arlettae NBRC 109765.</title>
        <authorList>
            <person name="Hosoyama A."/>
            <person name="Uohara A."/>
            <person name="Ohji S."/>
            <person name="Ichikawa N."/>
        </authorList>
    </citation>
    <scope>NUCLEOTIDE SEQUENCE [LARGE SCALE GENOMIC DNA]</scope>
    <source>
        <strain evidence="8 11">NBRC 109765</strain>
    </source>
</reference>
<evidence type="ECO:0000313" key="8">
    <source>
        <dbReference type="EMBL" id="GEQ01300.1"/>
    </source>
</evidence>
<dbReference type="GO" id="GO:0009252">
    <property type="term" value="P:peptidoglycan biosynthetic process"/>
    <property type="evidence" value="ECO:0007669"/>
    <property type="project" value="TreeGrafter"/>
</dbReference>
<dbReference type="PROSITE" id="PS00395">
    <property type="entry name" value="ALANINE_RACEMASE"/>
    <property type="match status" value="1"/>
</dbReference>
<dbReference type="UniPathway" id="UPA00042">
    <property type="reaction ID" value="UER00497"/>
</dbReference>
<comment type="catalytic activity">
    <reaction evidence="4">
        <text>L-alanine = D-alanine</text>
        <dbReference type="Rhea" id="RHEA:20249"/>
        <dbReference type="ChEBI" id="CHEBI:57416"/>
        <dbReference type="ChEBI" id="CHEBI:57972"/>
        <dbReference type="EC" id="5.1.1.1"/>
    </reaction>
</comment>
<dbReference type="InterPro" id="IPR001608">
    <property type="entry name" value="Ala_racemase_N"/>
</dbReference>
<dbReference type="GO" id="GO:0030170">
    <property type="term" value="F:pyridoxal phosphate binding"/>
    <property type="evidence" value="ECO:0007669"/>
    <property type="project" value="UniProtKB-UniRule"/>
</dbReference>
<dbReference type="PRINTS" id="PR00992">
    <property type="entry name" value="ALARACEMASE"/>
</dbReference>
<dbReference type="Gene3D" id="2.40.37.10">
    <property type="entry name" value="Lyase, Ornithine Decarboxylase, Chain A, domain 1"/>
    <property type="match status" value="1"/>
</dbReference>
<proteinExistence type="inferred from homology"/>
<dbReference type="SMART" id="SM01005">
    <property type="entry name" value="Ala_racemase_C"/>
    <property type="match status" value="1"/>
</dbReference>
<dbReference type="HAMAP" id="MF_01201">
    <property type="entry name" value="Ala_racemase"/>
    <property type="match status" value="1"/>
</dbReference>
<organism evidence="9 10">
    <name type="scientific">Staphylococcus arlettae</name>
    <dbReference type="NCBI Taxonomy" id="29378"/>
    <lineage>
        <taxon>Bacteria</taxon>
        <taxon>Bacillati</taxon>
        <taxon>Bacillota</taxon>
        <taxon>Bacilli</taxon>
        <taxon>Bacillales</taxon>
        <taxon>Staphylococcaceae</taxon>
        <taxon>Staphylococcus</taxon>
    </lineage>
</organism>
<evidence type="ECO:0000256" key="6">
    <source>
        <dbReference type="PIRSR" id="PIRSR600821-52"/>
    </source>
</evidence>
<comment type="similarity">
    <text evidence="4">Belongs to the alanine racemase family.</text>
</comment>
<dbReference type="InterPro" id="IPR029066">
    <property type="entry name" value="PLP-binding_barrel"/>
</dbReference>
<evidence type="ECO:0000256" key="3">
    <source>
        <dbReference type="ARBA" id="ARBA00023235"/>
    </source>
</evidence>
<dbReference type="EC" id="5.1.1.1" evidence="4"/>
<evidence type="ECO:0000313" key="10">
    <source>
        <dbReference type="Proteomes" id="UP000254956"/>
    </source>
</evidence>
<dbReference type="Pfam" id="PF00842">
    <property type="entry name" value="Ala_racemase_C"/>
    <property type="match status" value="1"/>
</dbReference>
<accession>A0A380C8T7</accession>
<comment type="function">
    <text evidence="4">Catalyzes the interconversion of L-alanine and D-alanine. May also act on other amino acids.</text>
</comment>
<protein>
    <recommendedName>
        <fullName evidence="4">Alanine racemase</fullName>
        <ecNumber evidence="4">5.1.1.1</ecNumber>
    </recommendedName>
</protein>
<gene>
    <name evidence="9" type="primary">alr1</name>
    <name evidence="9" type="ORF">NCTC12413_00849</name>
    <name evidence="8" type="ORF">SAR03_23370</name>
</gene>
<dbReference type="NCBIfam" id="TIGR00492">
    <property type="entry name" value="alr"/>
    <property type="match status" value="1"/>
</dbReference>
<dbReference type="PANTHER" id="PTHR30511">
    <property type="entry name" value="ALANINE RACEMASE"/>
    <property type="match status" value="1"/>
</dbReference>
<feature type="binding site" evidence="4 6">
    <location>
        <position position="312"/>
    </location>
    <ligand>
        <name>substrate</name>
    </ligand>
</feature>